<gene>
    <name evidence="2" type="ORF">MACH21_30110</name>
</gene>
<dbReference type="KEGG" id="rmai:MACH21_30110"/>
<keyword evidence="1" id="KW-0472">Membrane</keyword>
<dbReference type="AlphaFoldDB" id="A0AA48KK48"/>
<dbReference type="RefSeq" id="WP_338272883.1">
    <property type="nucleotide sequence ID" value="NZ_AP027266.1"/>
</dbReference>
<accession>A0AA48KK48</accession>
<evidence type="ECO:0000313" key="3">
    <source>
        <dbReference type="Proteomes" id="UP001337723"/>
    </source>
</evidence>
<keyword evidence="1" id="KW-1133">Transmembrane helix</keyword>
<feature type="transmembrane region" description="Helical" evidence="1">
    <location>
        <begin position="57"/>
        <end position="78"/>
    </location>
</feature>
<sequence length="336" mass="36811">MPDQAKPTPLDLGLYAREAPARRITIIELGAAALTCLWLVAVIVLNSGGDDGTPTRFADGVLTILAILMPIALIWVAATALRTARGLREEAARLQASIDAMRAAYVDQQQRATMDLRPAVVEKLEELVESTRAAQAAGTPIFSSLRALAPPEERAAVIQPAPVVDLPQPGLALATPVERDPISVADFIKALNFPENEHDKEGFRTLRRALEDRATERLIRASQDVLTLLSQDGIYMDDLRPDRARPEIWRRFAQGERGRAVAALGGIHDRSSLVLAAGRMKKDPVFRDAAHHFLRHFDRTFMEFEKNASDAEIVALAGTRTARAFMLIGRVAGTFD</sequence>
<protein>
    <submittedName>
        <fullName evidence="2">Uncharacterized protein</fullName>
    </submittedName>
</protein>
<keyword evidence="1" id="KW-0812">Transmembrane</keyword>
<feature type="transmembrane region" description="Helical" evidence="1">
    <location>
        <begin position="26"/>
        <end position="45"/>
    </location>
</feature>
<organism evidence="2 3">
    <name type="scientific">Roseicyclus marinus</name>
    <dbReference type="NCBI Taxonomy" id="2161673"/>
    <lineage>
        <taxon>Bacteria</taxon>
        <taxon>Pseudomonadati</taxon>
        <taxon>Pseudomonadota</taxon>
        <taxon>Alphaproteobacteria</taxon>
        <taxon>Rhodobacterales</taxon>
        <taxon>Roseobacteraceae</taxon>
        <taxon>Roseicyclus</taxon>
    </lineage>
</organism>
<evidence type="ECO:0000256" key="1">
    <source>
        <dbReference type="SAM" id="Phobius"/>
    </source>
</evidence>
<reference evidence="2 3" key="1">
    <citation type="submission" date="2023-01" db="EMBL/GenBank/DDBJ databases">
        <title>Complete genome sequence of Roseicyclus marinus strain Dej080120_10.</title>
        <authorList>
            <person name="Ueki S."/>
            <person name="Maruyama F."/>
        </authorList>
    </citation>
    <scope>NUCLEOTIDE SEQUENCE [LARGE SCALE GENOMIC DNA]</scope>
    <source>
        <strain evidence="2 3">Dej080120_10</strain>
    </source>
</reference>
<name>A0AA48KK48_9RHOB</name>
<proteinExistence type="predicted"/>
<dbReference type="Proteomes" id="UP001337723">
    <property type="component" value="Chromosome"/>
</dbReference>
<evidence type="ECO:0000313" key="2">
    <source>
        <dbReference type="EMBL" id="BDW86834.1"/>
    </source>
</evidence>
<keyword evidence="3" id="KW-1185">Reference proteome</keyword>
<dbReference type="EMBL" id="AP027266">
    <property type="protein sequence ID" value="BDW86834.1"/>
    <property type="molecule type" value="Genomic_DNA"/>
</dbReference>